<feature type="chain" id="PRO_5040243217" evidence="2">
    <location>
        <begin position="19"/>
        <end position="287"/>
    </location>
</feature>
<dbReference type="AlphaFoldDB" id="A0A9P9KAY7"/>
<proteinExistence type="predicted"/>
<gene>
    <name evidence="3" type="ORF">B0J15DRAFT_558779</name>
</gene>
<evidence type="ECO:0000313" key="4">
    <source>
        <dbReference type="Proteomes" id="UP000736672"/>
    </source>
</evidence>
<sequence>MKLSLGFLLFFLSVYVIAGGIGGAYERIFIWFAYQATIDAWYADEKKVDVNKLDICRGKKGNGRYGTLNYNEFIQFTNKFDRNGAITLPALKSFTAPDNNIDRAAQNLLDNGGVRPTWFSTRDVVQGANTYDSLVRKAGGVLWDAKGYLPENGAKSNFVIKAEDAVHKVVQCRTVAYDFYRIPEMKKYPGFEKYKIEPFYYNLGTVKGSQNAYIDIPQMAHDNGVSEATLRQEIADFEKNHLFQDQTGSGQFDRNGVEKTKGKSAEGHKWAIEGAEDGEKIAKTGSC</sequence>
<evidence type="ECO:0000256" key="2">
    <source>
        <dbReference type="SAM" id="SignalP"/>
    </source>
</evidence>
<evidence type="ECO:0000256" key="1">
    <source>
        <dbReference type="SAM" id="MobiDB-lite"/>
    </source>
</evidence>
<dbReference type="EMBL" id="JAGTJS010000010">
    <property type="protein sequence ID" value="KAH7254548.1"/>
    <property type="molecule type" value="Genomic_DNA"/>
</dbReference>
<accession>A0A9P9KAY7</accession>
<reference evidence="3" key="1">
    <citation type="journal article" date="2021" name="Nat. Commun.">
        <title>Genetic determinants of endophytism in the Arabidopsis root mycobiome.</title>
        <authorList>
            <person name="Mesny F."/>
            <person name="Miyauchi S."/>
            <person name="Thiergart T."/>
            <person name="Pickel B."/>
            <person name="Atanasova L."/>
            <person name="Karlsson M."/>
            <person name="Huettel B."/>
            <person name="Barry K.W."/>
            <person name="Haridas S."/>
            <person name="Chen C."/>
            <person name="Bauer D."/>
            <person name="Andreopoulos W."/>
            <person name="Pangilinan J."/>
            <person name="LaButti K."/>
            <person name="Riley R."/>
            <person name="Lipzen A."/>
            <person name="Clum A."/>
            <person name="Drula E."/>
            <person name="Henrissat B."/>
            <person name="Kohler A."/>
            <person name="Grigoriev I.V."/>
            <person name="Martin F.M."/>
            <person name="Hacquard S."/>
        </authorList>
    </citation>
    <scope>NUCLEOTIDE SEQUENCE</scope>
    <source>
        <strain evidence="3">FSSC 5 MPI-SDFR-AT-0091</strain>
    </source>
</reference>
<name>A0A9P9KAY7_FUSSL</name>
<feature type="compositionally biased region" description="Basic and acidic residues" evidence="1">
    <location>
        <begin position="255"/>
        <end position="266"/>
    </location>
</feature>
<keyword evidence="4" id="KW-1185">Reference proteome</keyword>
<dbReference type="OrthoDB" id="4889343at2759"/>
<feature type="signal peptide" evidence="2">
    <location>
        <begin position="1"/>
        <end position="18"/>
    </location>
</feature>
<dbReference type="Proteomes" id="UP000736672">
    <property type="component" value="Unassembled WGS sequence"/>
</dbReference>
<evidence type="ECO:0000313" key="3">
    <source>
        <dbReference type="EMBL" id="KAH7254548.1"/>
    </source>
</evidence>
<comment type="caution">
    <text evidence="3">The sequence shown here is derived from an EMBL/GenBank/DDBJ whole genome shotgun (WGS) entry which is preliminary data.</text>
</comment>
<organism evidence="3 4">
    <name type="scientific">Fusarium solani</name>
    <name type="common">Filamentous fungus</name>
    <dbReference type="NCBI Taxonomy" id="169388"/>
    <lineage>
        <taxon>Eukaryota</taxon>
        <taxon>Fungi</taxon>
        <taxon>Dikarya</taxon>
        <taxon>Ascomycota</taxon>
        <taxon>Pezizomycotina</taxon>
        <taxon>Sordariomycetes</taxon>
        <taxon>Hypocreomycetidae</taxon>
        <taxon>Hypocreales</taxon>
        <taxon>Nectriaceae</taxon>
        <taxon>Fusarium</taxon>
        <taxon>Fusarium solani species complex</taxon>
    </lineage>
</organism>
<keyword evidence="2" id="KW-0732">Signal</keyword>
<protein>
    <submittedName>
        <fullName evidence="3">Uncharacterized protein</fullName>
    </submittedName>
</protein>
<feature type="region of interest" description="Disordered" evidence="1">
    <location>
        <begin position="245"/>
        <end position="266"/>
    </location>
</feature>